<comment type="similarity">
    <text evidence="1 9">Belongs to the thiolase-like superfamily. FabH family.</text>
</comment>
<dbReference type="Pfam" id="PF08545">
    <property type="entry name" value="ACP_syn_III"/>
    <property type="match status" value="1"/>
</dbReference>
<protein>
    <recommendedName>
        <fullName evidence="9">Beta-ketoacyl-[acyl-carrier-protein] synthase III</fullName>
        <shortName evidence="9">Beta-ketoacyl-ACP synthase III</shortName>
        <shortName evidence="9">KAS III</shortName>
        <ecNumber evidence="9">2.3.1.180</ecNumber>
    </recommendedName>
    <alternativeName>
        <fullName evidence="9">3-oxoacyl-[acyl-carrier-protein] synthase 3</fullName>
    </alternativeName>
    <alternativeName>
        <fullName evidence="9">3-oxoacyl-[acyl-carrier-protein] synthase III</fullName>
    </alternativeName>
</protein>
<evidence type="ECO:0000259" key="11">
    <source>
        <dbReference type="Pfam" id="PF08545"/>
    </source>
</evidence>
<evidence type="ECO:0000259" key="10">
    <source>
        <dbReference type="Pfam" id="PF08541"/>
    </source>
</evidence>
<dbReference type="EC" id="2.3.1.180" evidence="9"/>
<sequence>MRKYGKITATASFVPPQIIKNDDLAKIMDTSDEWIKSRTGILERRIATSENTSDLCIGVAEKLLAKSKVAADELDFIIVATMTPDYATPSVACIVQGAIAARNALAFDLSAACSGFVYALSLAEKLLQTTAQKGLVIGGEVLSKSIDWQDRTTAVLFGDGAAGVLLETSMLPMINKEKLQADGTRGAALTSGYVENGSPFAAEKGQASPYLQMEGREIFDFATRDVVKAIDNLVAEDKDEIDFYLLHQANSRILDKVARKLKVPRERFLQNMDKYGNTSGASIPLLLDEAVTDGIIRLDGTQKLVFSGFGGGLTWGVIQVTL</sequence>
<name>A0ABS3H8X9_9ENTE</name>
<dbReference type="InterPro" id="IPR016039">
    <property type="entry name" value="Thiolase-like"/>
</dbReference>
<evidence type="ECO:0000313" key="13">
    <source>
        <dbReference type="Proteomes" id="UP000664256"/>
    </source>
</evidence>
<dbReference type="Pfam" id="PF08541">
    <property type="entry name" value="ACP_syn_III_C"/>
    <property type="match status" value="1"/>
</dbReference>
<evidence type="ECO:0000256" key="2">
    <source>
        <dbReference type="ARBA" id="ARBA00022516"/>
    </source>
</evidence>
<comment type="pathway">
    <text evidence="9">Lipid metabolism; fatty acid biosynthesis.</text>
</comment>
<dbReference type="HAMAP" id="MF_01815">
    <property type="entry name" value="FabH"/>
    <property type="match status" value="1"/>
</dbReference>
<feature type="domain" description="Beta-ketoacyl-[acyl-carrier-protein] synthase III N-terminal" evidence="11">
    <location>
        <begin position="107"/>
        <end position="183"/>
    </location>
</feature>
<dbReference type="NCBIfam" id="TIGR00747">
    <property type="entry name" value="fabH"/>
    <property type="match status" value="1"/>
</dbReference>
<keyword evidence="9" id="KW-0963">Cytoplasm</keyword>
<evidence type="ECO:0000256" key="9">
    <source>
        <dbReference type="HAMAP-Rule" id="MF_01815"/>
    </source>
</evidence>
<evidence type="ECO:0000256" key="5">
    <source>
        <dbReference type="ARBA" id="ARBA00023098"/>
    </source>
</evidence>
<comment type="catalytic activity">
    <reaction evidence="9">
        <text>malonyl-[ACP] + acetyl-CoA + H(+) = 3-oxobutanoyl-[ACP] + CO2 + CoA</text>
        <dbReference type="Rhea" id="RHEA:12080"/>
        <dbReference type="Rhea" id="RHEA-COMP:9623"/>
        <dbReference type="Rhea" id="RHEA-COMP:9625"/>
        <dbReference type="ChEBI" id="CHEBI:15378"/>
        <dbReference type="ChEBI" id="CHEBI:16526"/>
        <dbReference type="ChEBI" id="CHEBI:57287"/>
        <dbReference type="ChEBI" id="CHEBI:57288"/>
        <dbReference type="ChEBI" id="CHEBI:78449"/>
        <dbReference type="ChEBI" id="CHEBI:78450"/>
        <dbReference type="EC" id="2.3.1.180"/>
    </reaction>
</comment>
<keyword evidence="3 9" id="KW-0808">Transferase</keyword>
<comment type="caution">
    <text evidence="12">The sequence shown here is derived from an EMBL/GenBank/DDBJ whole genome shotgun (WGS) entry which is preliminary data.</text>
</comment>
<evidence type="ECO:0000256" key="1">
    <source>
        <dbReference type="ARBA" id="ARBA00008642"/>
    </source>
</evidence>
<keyword evidence="4 9" id="KW-0276">Fatty acid metabolism</keyword>
<evidence type="ECO:0000256" key="4">
    <source>
        <dbReference type="ARBA" id="ARBA00022832"/>
    </source>
</evidence>
<evidence type="ECO:0000256" key="6">
    <source>
        <dbReference type="ARBA" id="ARBA00023160"/>
    </source>
</evidence>
<keyword evidence="2 9" id="KW-0444">Lipid biosynthesis</keyword>
<dbReference type="PANTHER" id="PTHR43091:SF1">
    <property type="entry name" value="BETA-KETOACYL-[ACYL-CARRIER-PROTEIN] SYNTHASE III, CHLOROPLASTIC"/>
    <property type="match status" value="1"/>
</dbReference>
<dbReference type="InterPro" id="IPR013751">
    <property type="entry name" value="ACP_syn_III_N"/>
</dbReference>
<keyword evidence="5 9" id="KW-0443">Lipid metabolism</keyword>
<feature type="region of interest" description="ACP-binding" evidence="9">
    <location>
        <begin position="248"/>
        <end position="252"/>
    </location>
</feature>
<comment type="subcellular location">
    <subcellularLocation>
        <location evidence="9">Cytoplasm</location>
    </subcellularLocation>
</comment>
<keyword evidence="13" id="KW-1185">Reference proteome</keyword>
<proteinExistence type="inferred from homology"/>
<comment type="domain">
    <text evidence="9">The last Arg residue of the ACP-binding site is essential for the weak association between ACP/AcpP and FabH.</text>
</comment>
<comment type="function">
    <text evidence="9">Catalyzes the condensation reaction of fatty acid synthesis by the addition to an acyl acceptor of two carbons from malonyl-ACP. Catalyzes the first condensation reaction which initiates fatty acid synthesis and may therefore play a role in governing the total rate of fatty acid production. Possesses both acetoacetyl-ACP synthase and acetyl transacylase activities. Its substrate specificity determines the biosynthesis of branched-chain and/or straight-chain of fatty acids.</text>
</comment>
<feature type="active site" evidence="9">
    <location>
        <position position="247"/>
    </location>
</feature>
<feature type="domain" description="Beta-ketoacyl-[acyl-carrier-protein] synthase III C-terminal" evidence="10">
    <location>
        <begin position="238"/>
        <end position="319"/>
    </location>
</feature>
<gene>
    <name evidence="9" type="primary">fabH</name>
    <name evidence="12" type="ORF">JZO76_10325</name>
</gene>
<dbReference type="EMBL" id="JAFLVT010000015">
    <property type="protein sequence ID" value="MBO0449917.1"/>
    <property type="molecule type" value="Genomic_DNA"/>
</dbReference>
<keyword evidence="7 9" id="KW-0511">Multifunctional enzyme</keyword>
<dbReference type="Gene3D" id="3.40.47.10">
    <property type="match status" value="2"/>
</dbReference>
<feature type="active site" evidence="9">
    <location>
        <position position="113"/>
    </location>
</feature>
<evidence type="ECO:0000256" key="7">
    <source>
        <dbReference type="ARBA" id="ARBA00023268"/>
    </source>
</evidence>
<dbReference type="SUPFAM" id="SSF53901">
    <property type="entry name" value="Thiolase-like"/>
    <property type="match status" value="1"/>
</dbReference>
<dbReference type="NCBIfam" id="NF006829">
    <property type="entry name" value="PRK09352.1"/>
    <property type="match status" value="1"/>
</dbReference>
<keyword evidence="6 9" id="KW-0275">Fatty acid biosynthesis</keyword>
<dbReference type="InterPro" id="IPR013747">
    <property type="entry name" value="ACP_syn_III_C"/>
</dbReference>
<dbReference type="RefSeq" id="WP_206904195.1">
    <property type="nucleotide sequence ID" value="NZ_JAFLVT010000015.1"/>
</dbReference>
<dbReference type="CDD" id="cd00830">
    <property type="entry name" value="KAS_III"/>
    <property type="match status" value="1"/>
</dbReference>
<feature type="active site" evidence="9">
    <location>
        <position position="277"/>
    </location>
</feature>
<reference evidence="12 13" key="1">
    <citation type="submission" date="2021-03" db="EMBL/GenBank/DDBJ databases">
        <title>Enterococcal diversity collection.</title>
        <authorList>
            <person name="Gilmore M.S."/>
            <person name="Schwartzman J."/>
            <person name="Van Tyne D."/>
            <person name="Martin M."/>
            <person name="Earl A.M."/>
            <person name="Manson A.L."/>
            <person name="Straub T."/>
            <person name="Salamzade R."/>
            <person name="Saavedra J."/>
            <person name="Lebreton F."/>
            <person name="Prichula J."/>
            <person name="Schaufler K."/>
            <person name="Gaca A."/>
            <person name="Sgardioli B."/>
            <person name="Wagenaar J."/>
            <person name="Strong T."/>
        </authorList>
    </citation>
    <scope>NUCLEOTIDE SEQUENCE [LARGE SCALE GENOMIC DNA]</scope>
    <source>
        <strain evidence="12 13">MJM12</strain>
    </source>
</reference>
<keyword evidence="8 9" id="KW-0012">Acyltransferase</keyword>
<evidence type="ECO:0000256" key="3">
    <source>
        <dbReference type="ARBA" id="ARBA00022679"/>
    </source>
</evidence>
<evidence type="ECO:0000256" key="8">
    <source>
        <dbReference type="ARBA" id="ARBA00023315"/>
    </source>
</evidence>
<dbReference type="InterPro" id="IPR004655">
    <property type="entry name" value="FabH"/>
</dbReference>
<evidence type="ECO:0000313" key="12">
    <source>
        <dbReference type="EMBL" id="MBO0449917.1"/>
    </source>
</evidence>
<dbReference type="PANTHER" id="PTHR43091">
    <property type="entry name" value="3-OXOACYL-[ACYL-CARRIER-PROTEIN] SYNTHASE"/>
    <property type="match status" value="1"/>
</dbReference>
<accession>A0ABS3H8X9</accession>
<comment type="subunit">
    <text evidence="9">Homodimer.</text>
</comment>
<dbReference type="Proteomes" id="UP000664256">
    <property type="component" value="Unassembled WGS sequence"/>
</dbReference>
<organism evidence="12 13">
    <name type="scientific">Candidatus Enterococcus myersii</name>
    <dbReference type="NCBI Taxonomy" id="2815322"/>
    <lineage>
        <taxon>Bacteria</taxon>
        <taxon>Bacillati</taxon>
        <taxon>Bacillota</taxon>
        <taxon>Bacilli</taxon>
        <taxon>Lactobacillales</taxon>
        <taxon>Enterococcaceae</taxon>
        <taxon>Enterococcus</taxon>
    </lineage>
</organism>